<feature type="signal peptide" evidence="1">
    <location>
        <begin position="1"/>
        <end position="19"/>
    </location>
</feature>
<protein>
    <recommendedName>
        <fullName evidence="4">DUF5602 domain-containing protein</fullName>
    </recommendedName>
</protein>
<accession>A0AAE3KE20</accession>
<keyword evidence="1" id="KW-0732">Signal</keyword>
<evidence type="ECO:0008006" key="4">
    <source>
        <dbReference type="Google" id="ProtNLM"/>
    </source>
</evidence>
<comment type="caution">
    <text evidence="2">The sequence shown here is derived from an EMBL/GenBank/DDBJ whole genome shotgun (WGS) entry which is preliminary data.</text>
</comment>
<feature type="chain" id="PRO_5042222833" description="DUF5602 domain-containing protein" evidence="1">
    <location>
        <begin position="20"/>
        <end position="257"/>
    </location>
</feature>
<dbReference type="CDD" id="cd11669">
    <property type="entry name" value="TTHB210-like"/>
    <property type="match status" value="1"/>
</dbReference>
<evidence type="ECO:0000256" key="1">
    <source>
        <dbReference type="SAM" id="SignalP"/>
    </source>
</evidence>
<organism evidence="2 3">
    <name type="scientific">Natronocella acetinitrilica</name>
    <dbReference type="NCBI Taxonomy" id="414046"/>
    <lineage>
        <taxon>Bacteria</taxon>
        <taxon>Pseudomonadati</taxon>
        <taxon>Pseudomonadota</taxon>
        <taxon>Gammaproteobacteria</taxon>
        <taxon>Chromatiales</taxon>
        <taxon>Ectothiorhodospiraceae</taxon>
        <taxon>Natronocella</taxon>
    </lineage>
</organism>
<dbReference type="InterPro" id="IPR033786">
    <property type="entry name" value="TTHB210-like"/>
</dbReference>
<sequence length="257" mass="28338">MAPVCVGGAMMLALVSASAETLYGPPLLLHEGSARTYVVMDNGVPSEVGVEMDRAFTVAVPPQGAHGGVTMPDGRSTFEYILDMPAENPTPFQHVTLDWNPHGHEPDGVYDKAHFDVHFYTISLEERRAIHTDDPAFMDKAGRLPAPEFTPAGYINPGVPPVPMMGVHLVHAEAPELRAQGPEPFLQTFLYGAWDGRLIFIEPMVSMELLTGEPDIFLPVPVAERYEPQGYYPGAYSIRWDASGAYYRIALNDLQWR</sequence>
<evidence type="ECO:0000313" key="3">
    <source>
        <dbReference type="Proteomes" id="UP001205843"/>
    </source>
</evidence>
<proteinExistence type="predicted"/>
<gene>
    <name evidence="2" type="ORF">J2T57_004142</name>
</gene>
<evidence type="ECO:0000313" key="2">
    <source>
        <dbReference type="EMBL" id="MCP1676968.1"/>
    </source>
</evidence>
<dbReference type="EMBL" id="JALJXV010000012">
    <property type="protein sequence ID" value="MCP1676968.1"/>
    <property type="molecule type" value="Genomic_DNA"/>
</dbReference>
<dbReference type="AlphaFoldDB" id="A0AAE3KE20"/>
<dbReference type="Proteomes" id="UP001205843">
    <property type="component" value="Unassembled WGS sequence"/>
</dbReference>
<keyword evidence="3" id="KW-1185">Reference proteome</keyword>
<reference evidence="2" key="1">
    <citation type="submission" date="2022-03" db="EMBL/GenBank/DDBJ databases">
        <title>Genomic Encyclopedia of Type Strains, Phase III (KMG-III): the genomes of soil and plant-associated and newly described type strains.</title>
        <authorList>
            <person name="Whitman W."/>
        </authorList>
    </citation>
    <scope>NUCLEOTIDE SEQUENCE</scope>
    <source>
        <strain evidence="2">ANL 6-2</strain>
    </source>
</reference>
<name>A0AAE3KE20_9GAMM</name>